<accession>A0A9Q0AUQ5</accession>
<dbReference type="SUPFAM" id="SSF52343">
    <property type="entry name" value="Ferredoxin reductase-like, C-terminal NADP-linked domain"/>
    <property type="match status" value="1"/>
</dbReference>
<dbReference type="Gene3D" id="2.30.110.10">
    <property type="entry name" value="Electron Transport, Fmn-binding Protein, Chain A"/>
    <property type="match status" value="1"/>
</dbReference>
<dbReference type="AlphaFoldDB" id="A0A9Q0AUQ5"/>
<reference evidence="2" key="1">
    <citation type="submission" date="2021-03" db="EMBL/GenBank/DDBJ databases">
        <title>Revisited historic fungal species revealed as producer of novel bioactive compounds through whole genome sequencing and comparative genomics.</title>
        <authorList>
            <person name="Vignolle G.A."/>
            <person name="Hochenegger N."/>
            <person name="Mach R.L."/>
            <person name="Mach-Aigner A.R."/>
            <person name="Javad Rahimi M."/>
            <person name="Salim K.A."/>
            <person name="Chan C.M."/>
            <person name="Lim L.B.L."/>
            <person name="Cai F."/>
            <person name="Druzhinina I.S."/>
            <person name="U'Ren J.M."/>
            <person name="Derntl C."/>
        </authorList>
    </citation>
    <scope>NUCLEOTIDE SEQUENCE</scope>
    <source>
        <strain evidence="2">TUCIM 5799</strain>
    </source>
</reference>
<dbReference type="PROSITE" id="PS51384">
    <property type="entry name" value="FAD_FR"/>
    <property type="match status" value="1"/>
</dbReference>
<organism evidence="2 3">
    <name type="scientific">Neoarthrinium moseri</name>
    <dbReference type="NCBI Taxonomy" id="1658444"/>
    <lineage>
        <taxon>Eukaryota</taxon>
        <taxon>Fungi</taxon>
        <taxon>Dikarya</taxon>
        <taxon>Ascomycota</taxon>
        <taxon>Pezizomycotina</taxon>
        <taxon>Sordariomycetes</taxon>
        <taxon>Xylariomycetidae</taxon>
        <taxon>Amphisphaeriales</taxon>
        <taxon>Apiosporaceae</taxon>
        <taxon>Neoarthrinium</taxon>
    </lineage>
</organism>
<dbReference type="InterPro" id="IPR017927">
    <property type="entry name" value="FAD-bd_FR_type"/>
</dbReference>
<comment type="caution">
    <text evidence="2">The sequence shown here is derived from an EMBL/GenBank/DDBJ whole genome shotgun (WGS) entry which is preliminary data.</text>
</comment>
<evidence type="ECO:0000313" key="2">
    <source>
        <dbReference type="EMBL" id="KAI1880720.1"/>
    </source>
</evidence>
<dbReference type="Proteomes" id="UP000829685">
    <property type="component" value="Unassembled WGS sequence"/>
</dbReference>
<dbReference type="Gene3D" id="3.40.50.80">
    <property type="entry name" value="Nucleotide-binding domain of ferredoxin-NADP reductase (FNR) module"/>
    <property type="match status" value="1"/>
</dbReference>
<evidence type="ECO:0000259" key="1">
    <source>
        <dbReference type="PROSITE" id="PS51384"/>
    </source>
</evidence>
<feature type="domain" description="FAD-binding FR-type" evidence="1">
    <location>
        <begin position="375"/>
        <end position="518"/>
    </location>
</feature>
<name>A0A9Q0AUQ5_9PEZI</name>
<keyword evidence="3" id="KW-1185">Reference proteome</keyword>
<dbReference type="GO" id="GO:0016491">
    <property type="term" value="F:oxidoreductase activity"/>
    <property type="evidence" value="ECO:0007669"/>
    <property type="project" value="InterPro"/>
</dbReference>
<proteinExistence type="predicted"/>
<dbReference type="EMBL" id="JAFIMR010000002">
    <property type="protein sequence ID" value="KAI1880720.1"/>
    <property type="molecule type" value="Genomic_DNA"/>
</dbReference>
<dbReference type="InterPro" id="IPR012349">
    <property type="entry name" value="Split_barrel_FMN-bd"/>
</dbReference>
<evidence type="ECO:0000313" key="3">
    <source>
        <dbReference type="Proteomes" id="UP000829685"/>
    </source>
</evidence>
<dbReference type="PANTHER" id="PTHR42815">
    <property type="entry name" value="FAD-BINDING, PUTATIVE (AFU_ORTHOLOGUE AFUA_6G07600)-RELATED"/>
    <property type="match status" value="1"/>
</dbReference>
<protein>
    <recommendedName>
        <fullName evidence="1">FAD-binding FR-type domain-containing protein</fullName>
    </recommendedName>
</protein>
<dbReference type="PANTHER" id="PTHR42815:SF2">
    <property type="entry name" value="FAD-BINDING, PUTATIVE (AFU_ORTHOLOGUE AFUA_6G07600)-RELATED"/>
    <property type="match status" value="1"/>
</dbReference>
<dbReference type="InterPro" id="IPR039261">
    <property type="entry name" value="FNR_nucleotide-bd"/>
</dbReference>
<sequence length="668" mass="72762">MAVLGIDSRWHAGEKEIHQMLGVPEGDNPTYPGLGPQYRRRIQDSPLMAVGTLDEQGRPWTTVWGHTAGFCRPIGPGVLGAQVPADNIYDPVLHELFAVHTSDAREKRFVDDLLVKPTGGKTISALSIDLETRDRVKIAGRLVAGSVFTEQRGQADGSQPNGPQRVVQMALEVTETLGNCPKYLNKKHITPAPVSKESSSVPILQSKGTGLPLSEEAVALIQKSDLFFISSKHGDGSMDTNHRGGPPGLLGVYQNAAAEQGGVSLVYPEYSGNRLYQTLGNLRTDPYAGLVIPDFETGDALYLTGRADILIGDRAAMYLPRTKLAVRIKVEEARFVTNALSFRGEFIDHSPYNPPARSVITQGTPGKALPSSEPGAMATATLLKQEKITPTIYRFVFKLTPFIDKRGRPKSQLKAWTPGQYATFDFGPELDNGWSHMNDQEPQSLNDDFVRTFTISAPPAAELVGPDGTFKPGVSAVQLEITARVHGPATKLLSKWSTRVPLELPVLAFGGTEGFELPLTDNGKEIVFVAAGVGITPLLAQASRLRDSPNAKNILVVWSLKSSDLGLAIRAFDDIPGMQDVTALYVTGDIRSEEAIGNVRALMDRGVQVRHGRVTQDVLRGRTHGEDTGTPSDWQIRRAFYCCTGPEMMKTLVQWLDGAEVHYESFNY</sequence>
<gene>
    <name evidence="2" type="ORF">JX265_000960</name>
</gene>